<feature type="compositionally biased region" description="Polar residues" evidence="1">
    <location>
        <begin position="95"/>
        <end position="122"/>
    </location>
</feature>
<sequence>MKFSKLKFYHLLPILFTLTTQFQNAASMWKNCFGIKTSKDSSLGLETTPAASSREEISEQLREVRLLHGNIGTNGQNSNNSLNALWTSRAVSTQSSPAVSTRSSPVHHNSVNSLRMQESTDTPLKYTDLPFGDNPPEENPPQRENESDFGSTTAGSSVSPSPNHENAYVGEQTFNGQTFQPFEQSSALIRAGYHQNKRNTKGPRDTRPRQ</sequence>
<dbReference type="AlphaFoldDB" id="A0A1I8BVQ0"/>
<accession>A0A1I8BVQ0</accession>
<keyword evidence="2" id="KW-0732">Signal</keyword>
<evidence type="ECO:0000313" key="4">
    <source>
        <dbReference type="WBParaSite" id="MhA1_Contig632.frz3.gene7"/>
    </source>
</evidence>
<organism evidence="3 4">
    <name type="scientific">Meloidogyne hapla</name>
    <name type="common">Root-knot nematode worm</name>
    <dbReference type="NCBI Taxonomy" id="6305"/>
    <lineage>
        <taxon>Eukaryota</taxon>
        <taxon>Metazoa</taxon>
        <taxon>Ecdysozoa</taxon>
        <taxon>Nematoda</taxon>
        <taxon>Chromadorea</taxon>
        <taxon>Rhabditida</taxon>
        <taxon>Tylenchina</taxon>
        <taxon>Tylenchomorpha</taxon>
        <taxon>Tylenchoidea</taxon>
        <taxon>Meloidogynidae</taxon>
        <taxon>Meloidogyninae</taxon>
        <taxon>Meloidogyne</taxon>
    </lineage>
</organism>
<feature type="compositionally biased region" description="Polar residues" evidence="1">
    <location>
        <begin position="172"/>
        <end position="187"/>
    </location>
</feature>
<dbReference type="WBParaSite" id="MhA1_Contig632.frz3.gene7">
    <property type="protein sequence ID" value="MhA1_Contig632.frz3.gene7"/>
    <property type="gene ID" value="MhA1_Contig632.frz3.gene7"/>
</dbReference>
<evidence type="ECO:0000313" key="3">
    <source>
        <dbReference type="Proteomes" id="UP000095281"/>
    </source>
</evidence>
<feature type="compositionally biased region" description="Polar residues" evidence="1">
    <location>
        <begin position="148"/>
        <end position="164"/>
    </location>
</feature>
<proteinExistence type="predicted"/>
<feature type="chain" id="PRO_5009316208" evidence="2">
    <location>
        <begin position="28"/>
        <end position="210"/>
    </location>
</feature>
<evidence type="ECO:0000256" key="1">
    <source>
        <dbReference type="SAM" id="MobiDB-lite"/>
    </source>
</evidence>
<dbReference type="Proteomes" id="UP000095281">
    <property type="component" value="Unplaced"/>
</dbReference>
<feature type="region of interest" description="Disordered" evidence="1">
    <location>
        <begin position="95"/>
        <end position="210"/>
    </location>
</feature>
<evidence type="ECO:0000256" key="2">
    <source>
        <dbReference type="SAM" id="SignalP"/>
    </source>
</evidence>
<reference evidence="4" key="1">
    <citation type="submission" date="2016-11" db="UniProtKB">
        <authorList>
            <consortium name="WormBaseParasite"/>
        </authorList>
    </citation>
    <scope>IDENTIFICATION</scope>
</reference>
<name>A0A1I8BVQ0_MELHA</name>
<protein>
    <submittedName>
        <fullName evidence="4">Uncharacterized protein</fullName>
    </submittedName>
</protein>
<keyword evidence="3" id="KW-1185">Reference proteome</keyword>
<feature type="signal peptide" evidence="2">
    <location>
        <begin position="1"/>
        <end position="27"/>
    </location>
</feature>